<accession>A0A0G4ITV7</accession>
<geneLocation type="mitochondrion" evidence="10"/>
<evidence type="ECO:0000256" key="4">
    <source>
        <dbReference type="ARBA" id="ARBA00023187"/>
    </source>
</evidence>
<name>A0A0G4ITV7_PLABS</name>
<dbReference type="InterPro" id="IPR001680">
    <property type="entry name" value="WD40_rpt"/>
</dbReference>
<feature type="repeat" description="WD" evidence="7">
    <location>
        <begin position="293"/>
        <end position="332"/>
    </location>
</feature>
<dbReference type="InterPro" id="IPR036322">
    <property type="entry name" value="WD40_repeat_dom_sf"/>
</dbReference>
<evidence type="ECO:0000256" key="7">
    <source>
        <dbReference type="PROSITE-ProRule" id="PRU00221"/>
    </source>
</evidence>
<sequence length="332" mass="35937">MEAGDAADGSSPTPNDRASPPAPVAASTDNVNLGPIICPGHSRPIPDVVYSRVVDGEYLLISGGLDKCPMIRRGDTGDWIGTFAGHKGAVWSARLNETTTLAATASADFTVKLWNAFTGDEVREFPHKHIAKSAVFSWDSQKLFSGGSEKKVRVFDLGQPENSPELELDGHTKAISNVVALPGTMHLIASSGDERDIHIWDLRTSALVKKLSTPDAVASLEIQPELHTLTAATGKSVQFWDTQRLELTKSVDLPREVKCASLHPSRKAFATGSMSELWARVYDYESGSEIACQKGHHGPVRCIAFSPIGNAYASGSEDGTIRIWEFAEQRRE</sequence>
<reference evidence="10 12" key="2">
    <citation type="submission" date="2018-03" db="EMBL/GenBank/DDBJ databases">
        <authorList>
            <person name="Fogelqvist J."/>
        </authorList>
    </citation>
    <scope>NUCLEOTIDE SEQUENCE [LARGE SCALE GENOMIC DNA]</scope>
</reference>
<dbReference type="AlphaFoldDB" id="A0A0G4ITV7"/>
<keyword evidence="10" id="KW-0496">Mitochondrion</keyword>
<evidence type="ECO:0000256" key="2">
    <source>
        <dbReference type="ARBA" id="ARBA00022664"/>
    </source>
</evidence>
<keyword evidence="2" id="KW-0507">mRNA processing</keyword>
<keyword evidence="4" id="KW-0508">mRNA splicing</keyword>
<dbReference type="GO" id="GO:0003723">
    <property type="term" value="F:RNA binding"/>
    <property type="evidence" value="ECO:0007669"/>
    <property type="project" value="TreeGrafter"/>
</dbReference>
<gene>
    <name evidence="9" type="ORF">PBRA_006794</name>
    <name evidence="10" type="ORF">PLBR_LOCUS8030</name>
</gene>
<dbReference type="PANTHER" id="PTHR19877">
    <property type="entry name" value="EUKARYOTIC TRANSLATION INITIATION FACTOR 3 SUBUNIT I"/>
    <property type="match status" value="1"/>
</dbReference>
<dbReference type="PRINTS" id="PR00320">
    <property type="entry name" value="GPROTEINBRPT"/>
</dbReference>
<evidence type="ECO:0000256" key="3">
    <source>
        <dbReference type="ARBA" id="ARBA00022737"/>
    </source>
</evidence>
<evidence type="ECO:0000256" key="1">
    <source>
        <dbReference type="ARBA" id="ARBA00022574"/>
    </source>
</evidence>
<dbReference type="SMART" id="SM00320">
    <property type="entry name" value="WD40"/>
    <property type="match status" value="6"/>
</dbReference>
<dbReference type="PROSITE" id="PS50082">
    <property type="entry name" value="WD_REPEATS_2"/>
    <property type="match status" value="3"/>
</dbReference>
<keyword evidence="1 7" id="KW-0853">WD repeat</keyword>
<organism evidence="9 11">
    <name type="scientific">Plasmodiophora brassicae</name>
    <name type="common">Clubroot disease agent</name>
    <dbReference type="NCBI Taxonomy" id="37360"/>
    <lineage>
        <taxon>Eukaryota</taxon>
        <taxon>Sar</taxon>
        <taxon>Rhizaria</taxon>
        <taxon>Endomyxa</taxon>
        <taxon>Phytomyxea</taxon>
        <taxon>Plasmodiophorida</taxon>
        <taxon>Plasmodiophoridae</taxon>
        <taxon>Plasmodiophora</taxon>
    </lineage>
</organism>
<dbReference type="Proteomes" id="UP000290189">
    <property type="component" value="Unassembled WGS sequence"/>
</dbReference>
<evidence type="ECO:0000313" key="11">
    <source>
        <dbReference type="Proteomes" id="UP000039324"/>
    </source>
</evidence>
<proteinExistence type="inferred from homology"/>
<comment type="similarity">
    <text evidence="5">Belongs to the WD repeat STRAP family.</text>
</comment>
<dbReference type="EMBL" id="CDSF01000086">
    <property type="protein sequence ID" value="CEO98680.1"/>
    <property type="molecule type" value="Genomic_DNA"/>
</dbReference>
<dbReference type="EMBL" id="OVEO01000015">
    <property type="protein sequence ID" value="SPR00815.1"/>
    <property type="molecule type" value="Genomic_DNA"/>
</dbReference>
<feature type="repeat" description="WD" evidence="7">
    <location>
        <begin position="83"/>
        <end position="124"/>
    </location>
</feature>
<dbReference type="PANTHER" id="PTHR19877:SF13">
    <property type="entry name" value="SERINE-THREONINE KINASE RECEPTOR-ASSOCIATED PROTEIN"/>
    <property type="match status" value="1"/>
</dbReference>
<dbReference type="Proteomes" id="UP000039324">
    <property type="component" value="Unassembled WGS sequence"/>
</dbReference>
<dbReference type="Gene3D" id="2.130.10.10">
    <property type="entry name" value="YVTN repeat-like/Quinoprotein amine dehydrogenase"/>
    <property type="match status" value="1"/>
</dbReference>
<evidence type="ECO:0000313" key="10">
    <source>
        <dbReference type="EMBL" id="SPR00815.1"/>
    </source>
</evidence>
<evidence type="ECO:0000313" key="12">
    <source>
        <dbReference type="Proteomes" id="UP000290189"/>
    </source>
</evidence>
<dbReference type="GO" id="GO:0000387">
    <property type="term" value="P:spliceosomal snRNP assembly"/>
    <property type="evidence" value="ECO:0007669"/>
    <property type="project" value="TreeGrafter"/>
</dbReference>
<feature type="repeat" description="WD" evidence="7">
    <location>
        <begin position="168"/>
        <end position="210"/>
    </location>
</feature>
<dbReference type="Pfam" id="PF00400">
    <property type="entry name" value="WD40"/>
    <property type="match status" value="3"/>
</dbReference>
<dbReference type="OrthoDB" id="200206at2759"/>
<evidence type="ECO:0000256" key="6">
    <source>
        <dbReference type="ARBA" id="ARBA00040390"/>
    </source>
</evidence>
<feature type="region of interest" description="Disordered" evidence="8">
    <location>
        <begin position="1"/>
        <end position="26"/>
    </location>
</feature>
<dbReference type="STRING" id="37360.A0A0G4ITV7"/>
<dbReference type="PROSITE" id="PS50294">
    <property type="entry name" value="WD_REPEATS_REGION"/>
    <property type="match status" value="3"/>
</dbReference>
<protein>
    <recommendedName>
        <fullName evidence="6">Serine-threonine kinase receptor-associated protein</fullName>
    </recommendedName>
</protein>
<keyword evidence="3" id="KW-0677">Repeat</keyword>
<dbReference type="InterPro" id="IPR020472">
    <property type="entry name" value="WD40_PAC1"/>
</dbReference>
<evidence type="ECO:0000256" key="8">
    <source>
        <dbReference type="SAM" id="MobiDB-lite"/>
    </source>
</evidence>
<dbReference type="GO" id="GO:0032797">
    <property type="term" value="C:SMN complex"/>
    <property type="evidence" value="ECO:0007669"/>
    <property type="project" value="TreeGrafter"/>
</dbReference>
<evidence type="ECO:0000256" key="5">
    <source>
        <dbReference type="ARBA" id="ARBA00038394"/>
    </source>
</evidence>
<dbReference type="SUPFAM" id="SSF50978">
    <property type="entry name" value="WD40 repeat-like"/>
    <property type="match status" value="1"/>
</dbReference>
<reference evidence="9 11" key="1">
    <citation type="submission" date="2015-02" db="EMBL/GenBank/DDBJ databases">
        <authorList>
            <person name="Chooi Y.-H."/>
        </authorList>
    </citation>
    <scope>NUCLEOTIDE SEQUENCE [LARGE SCALE GENOMIC DNA]</scope>
    <source>
        <strain evidence="9">E3</strain>
    </source>
</reference>
<keyword evidence="11" id="KW-1185">Reference proteome</keyword>
<dbReference type="OMA" id="DGFYGLW"/>
<evidence type="ECO:0000313" key="9">
    <source>
        <dbReference type="EMBL" id="CEO98680.1"/>
    </source>
</evidence>
<dbReference type="InterPro" id="IPR015943">
    <property type="entry name" value="WD40/YVTN_repeat-like_dom_sf"/>
</dbReference>